<feature type="domain" description="HTH tetR-type" evidence="5">
    <location>
        <begin position="14"/>
        <end position="74"/>
    </location>
</feature>
<dbReference type="AlphaFoldDB" id="A0A543N9E2"/>
<dbReference type="InterPro" id="IPR011075">
    <property type="entry name" value="TetR_C"/>
</dbReference>
<dbReference type="PANTHER" id="PTHR30055">
    <property type="entry name" value="HTH-TYPE TRANSCRIPTIONAL REGULATOR RUTR"/>
    <property type="match status" value="1"/>
</dbReference>
<evidence type="ECO:0000259" key="5">
    <source>
        <dbReference type="PROSITE" id="PS50977"/>
    </source>
</evidence>
<evidence type="ECO:0000256" key="3">
    <source>
        <dbReference type="ARBA" id="ARBA00023163"/>
    </source>
</evidence>
<dbReference type="GO" id="GO:0000976">
    <property type="term" value="F:transcription cis-regulatory region binding"/>
    <property type="evidence" value="ECO:0007669"/>
    <property type="project" value="TreeGrafter"/>
</dbReference>
<evidence type="ECO:0000256" key="1">
    <source>
        <dbReference type="ARBA" id="ARBA00023015"/>
    </source>
</evidence>
<dbReference type="InterPro" id="IPR050109">
    <property type="entry name" value="HTH-type_TetR-like_transc_reg"/>
</dbReference>
<dbReference type="PROSITE" id="PS50977">
    <property type="entry name" value="HTH_TETR_2"/>
    <property type="match status" value="1"/>
</dbReference>
<dbReference type="RefSeq" id="WP_211351952.1">
    <property type="nucleotide sequence ID" value="NZ_VFQC01000002.1"/>
</dbReference>
<keyword evidence="3" id="KW-0804">Transcription</keyword>
<proteinExistence type="predicted"/>
<dbReference type="Gene3D" id="1.10.357.10">
    <property type="entry name" value="Tetracycline Repressor, domain 2"/>
    <property type="match status" value="1"/>
</dbReference>
<keyword evidence="1" id="KW-0805">Transcription regulation</keyword>
<keyword evidence="2 4" id="KW-0238">DNA-binding</keyword>
<feature type="DNA-binding region" description="H-T-H motif" evidence="4">
    <location>
        <begin position="37"/>
        <end position="56"/>
    </location>
</feature>
<dbReference type="InterPro" id="IPR009057">
    <property type="entry name" value="Homeodomain-like_sf"/>
</dbReference>
<protein>
    <submittedName>
        <fullName evidence="6">TetR family transcriptional regulator</fullName>
    </submittedName>
</protein>
<organism evidence="6 7">
    <name type="scientific">Haloactinospora alba</name>
    <dbReference type="NCBI Taxonomy" id="405555"/>
    <lineage>
        <taxon>Bacteria</taxon>
        <taxon>Bacillati</taxon>
        <taxon>Actinomycetota</taxon>
        <taxon>Actinomycetes</taxon>
        <taxon>Streptosporangiales</taxon>
        <taxon>Nocardiopsidaceae</taxon>
        <taxon>Haloactinospora</taxon>
    </lineage>
</organism>
<comment type="caution">
    <text evidence="6">The sequence shown here is derived from an EMBL/GenBank/DDBJ whole genome shotgun (WGS) entry which is preliminary data.</text>
</comment>
<dbReference type="SUPFAM" id="SSF46689">
    <property type="entry name" value="Homeodomain-like"/>
    <property type="match status" value="1"/>
</dbReference>
<dbReference type="GO" id="GO:0003700">
    <property type="term" value="F:DNA-binding transcription factor activity"/>
    <property type="evidence" value="ECO:0007669"/>
    <property type="project" value="TreeGrafter"/>
</dbReference>
<dbReference type="Pfam" id="PF16859">
    <property type="entry name" value="TetR_C_11"/>
    <property type="match status" value="1"/>
</dbReference>
<dbReference type="Proteomes" id="UP000317422">
    <property type="component" value="Unassembled WGS sequence"/>
</dbReference>
<evidence type="ECO:0000256" key="2">
    <source>
        <dbReference type="ARBA" id="ARBA00023125"/>
    </source>
</evidence>
<dbReference type="SUPFAM" id="SSF48498">
    <property type="entry name" value="Tetracyclin repressor-like, C-terminal domain"/>
    <property type="match status" value="1"/>
</dbReference>
<name>A0A543N9E2_9ACTN</name>
<dbReference type="InterPro" id="IPR036271">
    <property type="entry name" value="Tet_transcr_reg_TetR-rel_C_sf"/>
</dbReference>
<dbReference type="Gene3D" id="1.10.10.60">
    <property type="entry name" value="Homeodomain-like"/>
    <property type="match status" value="1"/>
</dbReference>
<keyword evidence="7" id="KW-1185">Reference proteome</keyword>
<dbReference type="PANTHER" id="PTHR30055:SF148">
    <property type="entry name" value="TETR-FAMILY TRANSCRIPTIONAL REGULATOR"/>
    <property type="match status" value="1"/>
</dbReference>
<evidence type="ECO:0000313" key="7">
    <source>
        <dbReference type="Proteomes" id="UP000317422"/>
    </source>
</evidence>
<accession>A0A543N9E2</accession>
<dbReference type="InterPro" id="IPR001647">
    <property type="entry name" value="HTH_TetR"/>
</dbReference>
<gene>
    <name evidence="6" type="ORF">FHX37_3763</name>
</gene>
<dbReference type="Pfam" id="PF00440">
    <property type="entry name" value="TetR_N"/>
    <property type="match status" value="1"/>
</dbReference>
<sequence>MSPIQGTRTGGRSARVQRSVHAAVQELLGQRSRSELSVPLVAQHAGVTPSTVYRRWGGLQELLSDVAAERLRPDAPPEDTGALASDLNAWAVQYLEEMSSSPGREYIRDVIAGDTGTANTGQCCGYAYEQVSVMLQRAADRGEPAPDADQVLDHLVAPMMYRILFDPAQITPERVDALVHELLDDQHPS</sequence>
<dbReference type="EMBL" id="VFQC01000002">
    <property type="protein sequence ID" value="TQN28419.1"/>
    <property type="molecule type" value="Genomic_DNA"/>
</dbReference>
<reference evidence="6 7" key="1">
    <citation type="submission" date="2019-06" db="EMBL/GenBank/DDBJ databases">
        <title>Sequencing the genomes of 1000 actinobacteria strains.</title>
        <authorList>
            <person name="Klenk H.-P."/>
        </authorList>
    </citation>
    <scope>NUCLEOTIDE SEQUENCE [LARGE SCALE GENOMIC DNA]</scope>
    <source>
        <strain evidence="6 7">DSM 45015</strain>
    </source>
</reference>
<evidence type="ECO:0000256" key="4">
    <source>
        <dbReference type="PROSITE-ProRule" id="PRU00335"/>
    </source>
</evidence>
<evidence type="ECO:0000313" key="6">
    <source>
        <dbReference type="EMBL" id="TQN28419.1"/>
    </source>
</evidence>